<name>F8A178_CELGA</name>
<dbReference type="eggNOG" id="COG0381">
    <property type="taxonomic scope" value="Bacteria"/>
</dbReference>
<dbReference type="CDD" id="cd03786">
    <property type="entry name" value="GTB_UDP-GlcNAc_2-Epimerase"/>
    <property type="match status" value="1"/>
</dbReference>
<dbReference type="AlphaFoldDB" id="F8A178"/>
<dbReference type="Proteomes" id="UP000000485">
    <property type="component" value="Chromosome"/>
</dbReference>
<dbReference type="KEGG" id="cga:Celgi_1106"/>
<dbReference type="EC" id="5.1.3.14" evidence="3"/>
<evidence type="ECO:0000256" key="1">
    <source>
        <dbReference type="RuleBase" id="RU003513"/>
    </source>
</evidence>
<dbReference type="PANTHER" id="PTHR43174">
    <property type="entry name" value="UDP-N-ACETYLGLUCOSAMINE 2-EPIMERASE"/>
    <property type="match status" value="1"/>
</dbReference>
<dbReference type="Gene3D" id="3.40.50.2000">
    <property type="entry name" value="Glycogen Phosphorylase B"/>
    <property type="match status" value="2"/>
</dbReference>
<organism evidence="3 4">
    <name type="scientific">Cellulomonas gilvus (strain ATCC 13127 / NRRL B-14078)</name>
    <name type="common">Cellvibrio gilvus</name>
    <dbReference type="NCBI Taxonomy" id="593907"/>
    <lineage>
        <taxon>Bacteria</taxon>
        <taxon>Bacillati</taxon>
        <taxon>Actinomycetota</taxon>
        <taxon>Actinomycetes</taxon>
        <taxon>Micrococcales</taxon>
        <taxon>Cellulomonadaceae</taxon>
        <taxon>Cellulomonas</taxon>
    </lineage>
</organism>
<dbReference type="GO" id="GO:0008761">
    <property type="term" value="F:UDP-N-acetylglucosamine 2-epimerase activity"/>
    <property type="evidence" value="ECO:0007669"/>
    <property type="project" value="UniProtKB-EC"/>
</dbReference>
<dbReference type="InterPro" id="IPR029767">
    <property type="entry name" value="WecB-like"/>
</dbReference>
<dbReference type="SUPFAM" id="SSF53756">
    <property type="entry name" value="UDP-Glycosyltransferase/glycogen phosphorylase"/>
    <property type="match status" value="1"/>
</dbReference>
<dbReference type="NCBIfam" id="TIGR00236">
    <property type="entry name" value="wecB"/>
    <property type="match status" value="1"/>
</dbReference>
<keyword evidence="1 3" id="KW-0413">Isomerase</keyword>
<dbReference type="RefSeq" id="WP_013883144.1">
    <property type="nucleotide sequence ID" value="NC_015671.1"/>
</dbReference>
<protein>
    <submittedName>
        <fullName evidence="3">UDP-N-acetylglucosamine 2-epimerase</fullName>
        <ecNumber evidence="3">5.1.3.14</ecNumber>
    </submittedName>
</protein>
<dbReference type="STRING" id="593907.Celgi_1106"/>
<feature type="domain" description="UDP-N-acetylglucosamine 2-epimerase" evidence="2">
    <location>
        <begin position="29"/>
        <end position="354"/>
    </location>
</feature>
<accession>F8A178</accession>
<dbReference type="EMBL" id="CP002665">
    <property type="protein sequence ID" value="AEI11625.1"/>
    <property type="molecule type" value="Genomic_DNA"/>
</dbReference>
<reference evidence="4" key="1">
    <citation type="submission" date="2011-04" db="EMBL/GenBank/DDBJ databases">
        <title>Complete sequence of Cellvibrio gilvus ATCC 13127.</title>
        <authorList>
            <person name="Lucas S."/>
            <person name="Han J."/>
            <person name="Lapidus A."/>
            <person name="Cheng J.-F."/>
            <person name="Goodwin L."/>
            <person name="Pitluck S."/>
            <person name="Peters L."/>
            <person name="Munk A."/>
            <person name="Detter J.C."/>
            <person name="Han C."/>
            <person name="Tapia R."/>
            <person name="Land M."/>
            <person name="Hauser L."/>
            <person name="Kyrpides N."/>
            <person name="Ivanova N."/>
            <person name="Ovchinnikova G."/>
            <person name="Pagani I."/>
            <person name="Mead D."/>
            <person name="Brumm P."/>
            <person name="Woyke T."/>
        </authorList>
    </citation>
    <scope>NUCLEOTIDE SEQUENCE [LARGE SCALE GENOMIC DNA]</scope>
    <source>
        <strain evidence="4">ATCC 13127 / NRRL B-14078</strain>
    </source>
</reference>
<dbReference type="OrthoDB" id="9803238at2"/>
<evidence type="ECO:0000313" key="4">
    <source>
        <dbReference type="Proteomes" id="UP000000485"/>
    </source>
</evidence>
<dbReference type="InterPro" id="IPR003331">
    <property type="entry name" value="UDP_GlcNAc_Epimerase_2_dom"/>
</dbReference>
<keyword evidence="4" id="KW-1185">Reference proteome</keyword>
<dbReference type="HOGENOM" id="CLU_041674_0_1_11"/>
<comment type="similarity">
    <text evidence="1">Belongs to the UDP-N-acetylglucosamine 2-epimerase family.</text>
</comment>
<dbReference type="Pfam" id="PF02350">
    <property type="entry name" value="Epimerase_2"/>
    <property type="match status" value="1"/>
</dbReference>
<evidence type="ECO:0000259" key="2">
    <source>
        <dbReference type="Pfam" id="PF02350"/>
    </source>
</evidence>
<sequence>MSDAVLHITGARPNFPKAAPVVAALGGRGVEQVLVHTGQHYDDRMSEVFFRELRLPRPDINLGVGSGTQAGQTAAIMVALEEVMLERRPAMVVVYGDVNSTVAAALVAAKLMIPVAHVEAGLRSFDPSMPEEVNRVVTDRLSDVLLATSPDAIAHLAHEGVPADRIHLVGNPMIDTLLSARDRFTPDAAATLGLPDEPYAVGTLHRPGNVDDPADVAALVAAVHAVADQVRVVLPLHPRGRGRLEAAGLLDHPGVSVTDPLGYLDFMGLVDGARLVVTDSGGVQEETTVLGVPCLTLRPNTERPVTITHGTNRLVTREGLADEVAAALAAGRPQTWSVPPLWDGHAGERIADVLVAELRARG</sequence>
<gene>
    <name evidence="3" type="ordered locus">Celgi_1106</name>
</gene>
<evidence type="ECO:0000313" key="3">
    <source>
        <dbReference type="EMBL" id="AEI11625.1"/>
    </source>
</evidence>
<dbReference type="PANTHER" id="PTHR43174:SF1">
    <property type="entry name" value="UDP-N-ACETYLGLUCOSAMINE 2-EPIMERASE"/>
    <property type="match status" value="1"/>
</dbReference>
<proteinExistence type="inferred from homology"/>